<evidence type="ECO:0000256" key="2">
    <source>
        <dbReference type="ARBA" id="ARBA00001933"/>
    </source>
</evidence>
<dbReference type="EMBL" id="SMRT01000008">
    <property type="protein sequence ID" value="TDF96168.1"/>
    <property type="molecule type" value="Genomic_DNA"/>
</dbReference>
<accession>A0A4R5KMP2</accession>
<comment type="subcellular location">
    <subcellularLocation>
        <location evidence="9">Cytoplasm</location>
    </subcellularLocation>
</comment>
<keyword evidence="6 9" id="KW-0663">Pyridoxal phosphate</keyword>
<dbReference type="InterPro" id="IPR004639">
    <property type="entry name" value="4pyrrol_synth_GluAld_NH2Trfase"/>
</dbReference>
<keyword evidence="5 9" id="KW-0963">Cytoplasm</keyword>
<organism evidence="10 11">
    <name type="scientific">Paenibacillus piri</name>
    <dbReference type="NCBI Taxonomy" id="2547395"/>
    <lineage>
        <taxon>Bacteria</taxon>
        <taxon>Bacillati</taxon>
        <taxon>Bacillota</taxon>
        <taxon>Bacilli</taxon>
        <taxon>Bacillales</taxon>
        <taxon>Paenibacillaceae</taxon>
        <taxon>Paenibacillus</taxon>
    </lineage>
</organism>
<comment type="catalytic activity">
    <reaction evidence="1 9">
        <text>(S)-4-amino-5-oxopentanoate = 5-aminolevulinate</text>
        <dbReference type="Rhea" id="RHEA:14265"/>
        <dbReference type="ChEBI" id="CHEBI:57501"/>
        <dbReference type="ChEBI" id="CHEBI:356416"/>
        <dbReference type="EC" id="5.4.3.8"/>
    </reaction>
</comment>
<evidence type="ECO:0000256" key="4">
    <source>
        <dbReference type="ARBA" id="ARBA00008981"/>
    </source>
</evidence>
<evidence type="ECO:0000256" key="1">
    <source>
        <dbReference type="ARBA" id="ARBA00001579"/>
    </source>
</evidence>
<dbReference type="Gene3D" id="3.40.640.10">
    <property type="entry name" value="Type I PLP-dependent aspartate aminotransferase-like (Major domain)"/>
    <property type="match status" value="1"/>
</dbReference>
<comment type="pathway">
    <text evidence="3">Porphyrin-containing compound metabolism; protoporphyrin-IX biosynthesis; 5-aminolevulinate from L-glutamyl-tRNA(Glu): step 2/2.</text>
</comment>
<dbReference type="PANTHER" id="PTHR43713">
    <property type="entry name" value="GLUTAMATE-1-SEMIALDEHYDE 2,1-AMINOMUTASE"/>
    <property type="match status" value="1"/>
</dbReference>
<sequence>MANRFSTTGRPRSEALYQEALKHIVGGVNSPSRSFKAVGGGAPVFMKRGQGAYFWDEDGNRYIDYLAAYGPIILGHAHPRVTAAICRAAENGTLYGTPTELEIEFARMIKAAIPSLDKVRFVNSGTEAVMTTIRVARAYTGRNKIIKFAGCYHGHSDLVLVAAGSGPSTLGIPDSAGIPISIANEVITVPYNSVEALEAALERWGDEIAAVMVEPIVGNFGMVMPKPGFLEALCAAARRNGSLVIYDEVITAFRFHYGAAQTFDGLEAQSLGCIGEQVIKSPTSPGCMGEQVMKSPASLGDTGEQVSSTSLGCTGEQATKPPAGFAAIEPDLTALGKIIGGGLPIGAYGGRKEIMEQVAPLGPAYQAGTMAGNPASISAGIACLQALQEPGLYDRLDRLAAGLEAGLADAAREHGIALTINRIRGSLSTHFCAHPVSNYEEAQDTDGEQFARFFRLMLDQGVCLAPSKYEAWFLTSAHTDEDISATVEAAERAFAAMALPL</sequence>
<dbReference type="GO" id="GO:0008483">
    <property type="term" value="F:transaminase activity"/>
    <property type="evidence" value="ECO:0007669"/>
    <property type="project" value="UniProtKB-KW"/>
</dbReference>
<dbReference type="GO" id="GO:0005737">
    <property type="term" value="C:cytoplasm"/>
    <property type="evidence" value="ECO:0007669"/>
    <property type="project" value="UniProtKB-SubCell"/>
</dbReference>
<dbReference type="AlphaFoldDB" id="A0A4R5KMP2"/>
<evidence type="ECO:0000256" key="6">
    <source>
        <dbReference type="ARBA" id="ARBA00022898"/>
    </source>
</evidence>
<keyword evidence="10" id="KW-0808">Transferase</keyword>
<dbReference type="HAMAP" id="MF_00375">
    <property type="entry name" value="HemL_aminotrans_3"/>
    <property type="match status" value="1"/>
</dbReference>
<evidence type="ECO:0000256" key="5">
    <source>
        <dbReference type="ARBA" id="ARBA00022490"/>
    </source>
</evidence>
<comment type="cofactor">
    <cofactor evidence="2 9">
        <name>pyridoxal 5'-phosphate</name>
        <dbReference type="ChEBI" id="CHEBI:597326"/>
    </cofactor>
</comment>
<dbReference type="Gene3D" id="3.90.1150.10">
    <property type="entry name" value="Aspartate Aminotransferase, domain 1"/>
    <property type="match status" value="1"/>
</dbReference>
<dbReference type="OrthoDB" id="9807885at2"/>
<dbReference type="EC" id="5.4.3.8" evidence="9"/>
<dbReference type="InterPro" id="IPR005814">
    <property type="entry name" value="Aminotrans_3"/>
</dbReference>
<dbReference type="CDD" id="cd00610">
    <property type="entry name" value="OAT_like"/>
    <property type="match status" value="1"/>
</dbReference>
<feature type="modified residue" description="N6-(pyridoxal phosphate)lysine" evidence="9">
    <location>
        <position position="337"/>
    </location>
</feature>
<dbReference type="UniPathway" id="UPA00251">
    <property type="reaction ID" value="UER00317"/>
</dbReference>
<evidence type="ECO:0000313" key="10">
    <source>
        <dbReference type="EMBL" id="TDF96168.1"/>
    </source>
</evidence>
<comment type="caution">
    <text evidence="10">The sequence shown here is derived from an EMBL/GenBank/DDBJ whole genome shotgun (WGS) entry which is preliminary data.</text>
</comment>
<reference evidence="10 11" key="1">
    <citation type="submission" date="2019-03" db="EMBL/GenBank/DDBJ databases">
        <title>This is whole genome sequence of Paenibacillus sp MS74 strain.</title>
        <authorList>
            <person name="Trinh H.N."/>
        </authorList>
    </citation>
    <scope>NUCLEOTIDE SEQUENCE [LARGE SCALE GENOMIC DNA]</scope>
    <source>
        <strain evidence="10 11">MS74</strain>
    </source>
</reference>
<gene>
    <name evidence="9" type="primary">hemL</name>
    <name evidence="10" type="ORF">E1757_17350</name>
</gene>
<keyword evidence="8 9" id="KW-0627">Porphyrin biosynthesis</keyword>
<evidence type="ECO:0000256" key="3">
    <source>
        <dbReference type="ARBA" id="ARBA00004819"/>
    </source>
</evidence>
<dbReference type="RefSeq" id="WP_133230338.1">
    <property type="nucleotide sequence ID" value="NZ_SMRT01000008.1"/>
</dbReference>
<dbReference type="SUPFAM" id="SSF53383">
    <property type="entry name" value="PLP-dependent transferases"/>
    <property type="match status" value="2"/>
</dbReference>
<dbReference type="GO" id="GO:0030170">
    <property type="term" value="F:pyridoxal phosphate binding"/>
    <property type="evidence" value="ECO:0007669"/>
    <property type="project" value="InterPro"/>
</dbReference>
<evidence type="ECO:0000256" key="8">
    <source>
        <dbReference type="ARBA" id="ARBA00023244"/>
    </source>
</evidence>
<dbReference type="Pfam" id="PF00202">
    <property type="entry name" value="Aminotran_3"/>
    <property type="match status" value="2"/>
</dbReference>
<evidence type="ECO:0000256" key="9">
    <source>
        <dbReference type="HAMAP-Rule" id="MF_00375"/>
    </source>
</evidence>
<dbReference type="InterPro" id="IPR015421">
    <property type="entry name" value="PyrdxlP-dep_Trfase_major"/>
</dbReference>
<dbReference type="InterPro" id="IPR015424">
    <property type="entry name" value="PyrdxlP-dep_Trfase"/>
</dbReference>
<comment type="subunit">
    <text evidence="9">Homodimer.</text>
</comment>
<protein>
    <recommendedName>
        <fullName evidence="9">Glutamate-1-semialdehyde 2,1-aminomutase</fullName>
        <shortName evidence="9">GSA</shortName>
        <ecNumber evidence="9">5.4.3.8</ecNumber>
    </recommendedName>
    <alternativeName>
        <fullName evidence="9">Glutamate-1-semialdehyde aminotransferase</fullName>
        <shortName evidence="9">GSA-AT</shortName>
    </alternativeName>
</protein>
<dbReference type="Proteomes" id="UP000295636">
    <property type="component" value="Unassembled WGS sequence"/>
</dbReference>
<keyword evidence="7 9" id="KW-0413">Isomerase</keyword>
<name>A0A4R5KMP2_9BACL</name>
<dbReference type="InterPro" id="IPR015422">
    <property type="entry name" value="PyrdxlP-dep_Trfase_small"/>
</dbReference>
<keyword evidence="10" id="KW-0032">Aminotransferase</keyword>
<dbReference type="GO" id="GO:0006782">
    <property type="term" value="P:protoporphyrinogen IX biosynthetic process"/>
    <property type="evidence" value="ECO:0007669"/>
    <property type="project" value="UniProtKB-UniRule"/>
</dbReference>
<comment type="similarity">
    <text evidence="4 9">Belongs to the class-III pyridoxal-phosphate-dependent aminotransferase family. HemL subfamily.</text>
</comment>
<proteinExistence type="inferred from homology"/>
<keyword evidence="11" id="KW-1185">Reference proteome</keyword>
<evidence type="ECO:0000256" key="7">
    <source>
        <dbReference type="ARBA" id="ARBA00023235"/>
    </source>
</evidence>
<evidence type="ECO:0000313" key="11">
    <source>
        <dbReference type="Proteomes" id="UP000295636"/>
    </source>
</evidence>
<dbReference type="PANTHER" id="PTHR43713:SF1">
    <property type="entry name" value="GLUTAMATE-1-SEMIALDEHYDE 2,1-AMINOMUTASE 2"/>
    <property type="match status" value="1"/>
</dbReference>
<dbReference type="GO" id="GO:0042286">
    <property type="term" value="F:glutamate-1-semialdehyde 2,1-aminomutase activity"/>
    <property type="evidence" value="ECO:0007669"/>
    <property type="project" value="UniProtKB-UniRule"/>
</dbReference>